<proteinExistence type="predicted"/>
<accession>A0AAV7V8Y2</accession>
<protein>
    <recommendedName>
        <fullName evidence="3">Secreted protein</fullName>
    </recommendedName>
</protein>
<reference evidence="1" key="1">
    <citation type="journal article" date="2022" name="bioRxiv">
        <title>Sequencing and chromosome-scale assembly of the giantPleurodeles waltlgenome.</title>
        <authorList>
            <person name="Brown T."/>
            <person name="Elewa A."/>
            <person name="Iarovenko S."/>
            <person name="Subramanian E."/>
            <person name="Araus A.J."/>
            <person name="Petzold A."/>
            <person name="Susuki M."/>
            <person name="Suzuki K.-i.T."/>
            <person name="Hayashi T."/>
            <person name="Toyoda A."/>
            <person name="Oliveira C."/>
            <person name="Osipova E."/>
            <person name="Leigh N.D."/>
            <person name="Simon A."/>
            <person name="Yun M.H."/>
        </authorList>
    </citation>
    <scope>NUCLEOTIDE SEQUENCE</scope>
    <source>
        <strain evidence="1">20211129_DDA</strain>
        <tissue evidence="1">Liver</tissue>
    </source>
</reference>
<evidence type="ECO:0008006" key="3">
    <source>
        <dbReference type="Google" id="ProtNLM"/>
    </source>
</evidence>
<evidence type="ECO:0000313" key="2">
    <source>
        <dbReference type="Proteomes" id="UP001066276"/>
    </source>
</evidence>
<keyword evidence="2" id="KW-1185">Reference proteome</keyword>
<dbReference type="Proteomes" id="UP001066276">
    <property type="component" value="Chromosome 2_1"/>
</dbReference>
<dbReference type="EMBL" id="JANPWB010000003">
    <property type="protein sequence ID" value="KAJ1196547.1"/>
    <property type="molecule type" value="Genomic_DNA"/>
</dbReference>
<organism evidence="1 2">
    <name type="scientific">Pleurodeles waltl</name>
    <name type="common">Iberian ribbed newt</name>
    <dbReference type="NCBI Taxonomy" id="8319"/>
    <lineage>
        <taxon>Eukaryota</taxon>
        <taxon>Metazoa</taxon>
        <taxon>Chordata</taxon>
        <taxon>Craniata</taxon>
        <taxon>Vertebrata</taxon>
        <taxon>Euteleostomi</taxon>
        <taxon>Amphibia</taxon>
        <taxon>Batrachia</taxon>
        <taxon>Caudata</taxon>
        <taxon>Salamandroidea</taxon>
        <taxon>Salamandridae</taxon>
        <taxon>Pleurodelinae</taxon>
        <taxon>Pleurodeles</taxon>
    </lineage>
</organism>
<name>A0AAV7V8Y2_PLEWA</name>
<dbReference type="AlphaFoldDB" id="A0AAV7V8Y2"/>
<gene>
    <name evidence="1" type="ORF">NDU88_000416</name>
</gene>
<sequence length="99" mass="11383">MLICIRLRTVVRARVTSLIRHSYKRPRRLMPVHGTRSRWSRVMCTHSALMHGHPALARNARAGEKNSSSRLEFSSAVQSCYTLRRNQSTISGLHRDKSQ</sequence>
<evidence type="ECO:0000313" key="1">
    <source>
        <dbReference type="EMBL" id="KAJ1196547.1"/>
    </source>
</evidence>
<comment type="caution">
    <text evidence="1">The sequence shown here is derived from an EMBL/GenBank/DDBJ whole genome shotgun (WGS) entry which is preliminary data.</text>
</comment>